<keyword evidence="1" id="KW-1185">Reference proteome</keyword>
<dbReference type="CDD" id="cd16021">
    <property type="entry name" value="ALP_like"/>
    <property type="match status" value="2"/>
</dbReference>
<dbReference type="PANTHER" id="PTHR10974:SF75">
    <property type="entry name" value="SULFATASE DOMAIN-CONTAINING PROTEIN"/>
    <property type="match status" value="1"/>
</dbReference>
<dbReference type="AlphaFoldDB" id="A0A914WQD1"/>
<dbReference type="InterPro" id="IPR017850">
    <property type="entry name" value="Alkaline_phosphatase_core_sf"/>
</dbReference>
<proteinExistence type="predicted"/>
<sequence>MDDNETSPVHENLHTQIPKARRRTKVSKTKETLKPSVFIFILDSVSNSNGLRSLALTSQVLRYKYQAVNFRGLNKVGYNSRPNAWALFTGLRIEPLPAGTIHEEQVEPEVPDSCKKYVDRFPFVGNNFSAAGYYSTMIEDWSLGAFNWPNCRGFSSNRFTHNMKPYWQMLKTNGKTPPLLKNYCKSTFSVSMEYLEQFIKAYDVSTPKFAIVWLSVLAHDSVNGLYQADQSLSEFFIKYESQLENSFVFLMGDHGMRFSRIRRTKVGKFEDNNPFLTISVPKSLRDNAQLMRNLNSNSQVLVTHYDLYLTLMDIATVSPVKNFTEFSPFAWSGFMPKNRGFSVLRPIDSMGRNCKSLDIAEMFCNCKRNVTELSSADGFSNETSIIFKGAQFLTLALNDVLEELDVHNNCTELSLAEVSGAEMITENGKIFYSITYSVLPSNGTFQGKNSRDSSSASGCQLPELDPWDKTIQKYINPNYRSLKECIVVRQPVETLLSKGILRIVENDFNTTYTCKYRCLTSKTDRKFLASKWATFEKPKKTKCEIIQTRCLDDNETSPVHENLHTQIPKARRRTKVSKTNETLKPSVFIFILDSVSNSNGLRSLALTSQVLRYKYQAVNFRGLNKVGYNSRPNAWALFTGLRIEPLPADSLHEEQVEPEVPDSCKKYVDRFPFVGNNFSAAGYYSTMIEDWSLGAFNWPKCHGFSSNRFTHNMKPYWQMLKTNGKTPPLLKNYCKSTFSVSMEYLEQFIKAYDVSTPKFAIVWLSVLAHNSLNGLYQADQSLAKFFIKYESQLDNSFVFLMGDHGMRFSRIRRTKVGKFEDNNPFLTISVPKNLRDNAQLMKNLNSNSQVLVTHYDLYLTLMDIATVSPVKNFTEFSPFDWSGFMPKNRGSSVLRPIDSIGRNCKSLDIAEMFCNCKRNVTELSSADGFNDETSMIFKGAHFLTLALNDVLEELDVHNNCTELSLAEVSGAEMITENGKIFYSITYSVLPSNGTFQENHIFIVPFF</sequence>
<evidence type="ECO:0000313" key="1">
    <source>
        <dbReference type="Proteomes" id="UP000887566"/>
    </source>
</evidence>
<dbReference type="InterPro" id="IPR004245">
    <property type="entry name" value="DUF229"/>
</dbReference>
<organism evidence="1 2">
    <name type="scientific">Plectus sambesii</name>
    <dbReference type="NCBI Taxonomy" id="2011161"/>
    <lineage>
        <taxon>Eukaryota</taxon>
        <taxon>Metazoa</taxon>
        <taxon>Ecdysozoa</taxon>
        <taxon>Nematoda</taxon>
        <taxon>Chromadorea</taxon>
        <taxon>Plectida</taxon>
        <taxon>Plectina</taxon>
        <taxon>Plectoidea</taxon>
        <taxon>Plectidae</taxon>
        <taxon>Plectus</taxon>
    </lineage>
</organism>
<reference evidence="2" key="1">
    <citation type="submission" date="2022-11" db="UniProtKB">
        <authorList>
            <consortium name="WormBaseParasite"/>
        </authorList>
    </citation>
    <scope>IDENTIFICATION</scope>
</reference>
<dbReference type="Gene3D" id="3.40.720.10">
    <property type="entry name" value="Alkaline Phosphatase, subunit A"/>
    <property type="match status" value="2"/>
</dbReference>
<dbReference type="PANTHER" id="PTHR10974">
    <property type="entry name" value="FI08016P-RELATED"/>
    <property type="match status" value="1"/>
</dbReference>
<accession>A0A914WQD1</accession>
<name>A0A914WQD1_9BILA</name>
<protein>
    <submittedName>
        <fullName evidence="2">Uncharacterized protein</fullName>
    </submittedName>
</protein>
<dbReference type="SUPFAM" id="SSF53649">
    <property type="entry name" value="Alkaline phosphatase-like"/>
    <property type="match status" value="2"/>
</dbReference>
<dbReference type="WBParaSite" id="PSAMB.scaffold489size49556.g6317.t1">
    <property type="protein sequence ID" value="PSAMB.scaffold489size49556.g6317.t1"/>
    <property type="gene ID" value="PSAMB.scaffold489size49556.g6317"/>
</dbReference>
<evidence type="ECO:0000313" key="2">
    <source>
        <dbReference type="WBParaSite" id="PSAMB.scaffold489size49556.g6317.t1"/>
    </source>
</evidence>
<dbReference type="Proteomes" id="UP000887566">
    <property type="component" value="Unplaced"/>
</dbReference>
<dbReference type="Pfam" id="PF02995">
    <property type="entry name" value="DUF229"/>
    <property type="match status" value="2"/>
</dbReference>
<dbReference type="GO" id="GO:0005615">
    <property type="term" value="C:extracellular space"/>
    <property type="evidence" value="ECO:0007669"/>
    <property type="project" value="TreeGrafter"/>
</dbReference>